<name>A0A6D2J9Z2_9BRAS</name>
<dbReference type="EMBL" id="CACVBM020001192">
    <property type="protein sequence ID" value="CAA7038389.1"/>
    <property type="molecule type" value="Genomic_DNA"/>
</dbReference>
<dbReference type="SUPFAM" id="SSF57889">
    <property type="entry name" value="Cysteine-rich domain"/>
    <property type="match status" value="1"/>
</dbReference>
<dbReference type="AlphaFoldDB" id="A0A6D2J9Z2"/>
<dbReference type="OrthoDB" id="1112100at2759"/>
<proteinExistence type="predicted"/>
<comment type="caution">
    <text evidence="1">The sequence shown here is derived from an EMBL/GenBank/DDBJ whole genome shotgun (WGS) entry which is preliminary data.</text>
</comment>
<gene>
    <name evidence="1" type="ORF">MERR_LOCUS25624</name>
</gene>
<protein>
    <submittedName>
        <fullName evidence="1">Uncharacterized protein</fullName>
    </submittedName>
</protein>
<dbReference type="Proteomes" id="UP000467841">
    <property type="component" value="Unassembled WGS sequence"/>
</dbReference>
<dbReference type="InterPro" id="IPR046349">
    <property type="entry name" value="C1-like_sf"/>
</dbReference>
<sequence>MASVPVLVSLPIHKHFMVPWNDMRRGDCCGRFNLSLVATIAKSAIFSSTRYVATGLRIYPTPITLPSHSSAASSHGIIAIYVEGILDRCYCCEICDFDVCLYCAKYPPPPEVIDISETHPHKLTLSRSGQSLSVMPNVESVVMGFLQM</sequence>
<evidence type="ECO:0000313" key="1">
    <source>
        <dbReference type="EMBL" id="CAA7038389.1"/>
    </source>
</evidence>
<accession>A0A6D2J9Z2</accession>
<organism evidence="1 2">
    <name type="scientific">Microthlaspi erraticum</name>
    <dbReference type="NCBI Taxonomy" id="1685480"/>
    <lineage>
        <taxon>Eukaryota</taxon>
        <taxon>Viridiplantae</taxon>
        <taxon>Streptophyta</taxon>
        <taxon>Embryophyta</taxon>
        <taxon>Tracheophyta</taxon>
        <taxon>Spermatophyta</taxon>
        <taxon>Magnoliopsida</taxon>
        <taxon>eudicotyledons</taxon>
        <taxon>Gunneridae</taxon>
        <taxon>Pentapetalae</taxon>
        <taxon>rosids</taxon>
        <taxon>malvids</taxon>
        <taxon>Brassicales</taxon>
        <taxon>Brassicaceae</taxon>
        <taxon>Coluteocarpeae</taxon>
        <taxon>Microthlaspi</taxon>
    </lineage>
</organism>
<evidence type="ECO:0000313" key="2">
    <source>
        <dbReference type="Proteomes" id="UP000467841"/>
    </source>
</evidence>
<reference evidence="1" key="1">
    <citation type="submission" date="2020-01" db="EMBL/GenBank/DDBJ databases">
        <authorList>
            <person name="Mishra B."/>
        </authorList>
    </citation>
    <scope>NUCLEOTIDE SEQUENCE [LARGE SCALE GENOMIC DNA]</scope>
</reference>
<keyword evidence="2" id="KW-1185">Reference proteome</keyword>